<dbReference type="GO" id="GO:1990573">
    <property type="term" value="P:potassium ion import across plasma membrane"/>
    <property type="evidence" value="ECO:0007669"/>
    <property type="project" value="TreeGrafter"/>
</dbReference>
<keyword evidence="3 6" id="KW-1133">Transmembrane helix</keyword>
<protein>
    <submittedName>
        <fullName evidence="9">Uncharacterized protein</fullName>
    </submittedName>
</protein>
<accession>A0A8S3ZNV6</accession>
<evidence type="ECO:0000259" key="8">
    <source>
        <dbReference type="Pfam" id="PF03522"/>
    </source>
</evidence>
<feature type="compositionally biased region" description="Acidic residues" evidence="5">
    <location>
        <begin position="234"/>
        <end position="243"/>
    </location>
</feature>
<evidence type="ECO:0000256" key="6">
    <source>
        <dbReference type="SAM" id="Phobius"/>
    </source>
</evidence>
<keyword evidence="10" id="KW-1185">Reference proteome</keyword>
<dbReference type="AlphaFoldDB" id="A0A8S3ZNV6"/>
<feature type="compositionally biased region" description="Acidic residues" evidence="5">
    <location>
        <begin position="292"/>
        <end position="302"/>
    </location>
</feature>
<comment type="subcellular location">
    <subcellularLocation>
        <location evidence="1">Membrane</location>
        <topology evidence="1">Multi-pass membrane protein</topology>
    </subcellularLocation>
</comment>
<dbReference type="GO" id="GO:0055078">
    <property type="term" value="P:sodium ion homeostasis"/>
    <property type="evidence" value="ECO:0007669"/>
    <property type="project" value="TreeGrafter"/>
</dbReference>
<organism evidence="9 10">
    <name type="scientific">Candidula unifasciata</name>
    <dbReference type="NCBI Taxonomy" id="100452"/>
    <lineage>
        <taxon>Eukaryota</taxon>
        <taxon>Metazoa</taxon>
        <taxon>Spiralia</taxon>
        <taxon>Lophotrochozoa</taxon>
        <taxon>Mollusca</taxon>
        <taxon>Gastropoda</taxon>
        <taxon>Heterobranchia</taxon>
        <taxon>Euthyneura</taxon>
        <taxon>Panpulmonata</taxon>
        <taxon>Eupulmonata</taxon>
        <taxon>Stylommatophora</taxon>
        <taxon>Helicina</taxon>
        <taxon>Helicoidea</taxon>
        <taxon>Geomitridae</taxon>
        <taxon>Candidula</taxon>
    </lineage>
</organism>
<dbReference type="InterPro" id="IPR004842">
    <property type="entry name" value="SLC12A_fam"/>
</dbReference>
<gene>
    <name evidence="9" type="ORF">CUNI_LOCUS16755</name>
</gene>
<feature type="domain" description="Amino acid permease/ SLC12A" evidence="7">
    <location>
        <begin position="1"/>
        <end position="89"/>
    </location>
</feature>
<sequence>WRPAFRFYNKWLSLGGAVLCIVVMFIINWITALVTFGCVGSLFMYVRHWKPDVNWGSSTQAHVYRSVLQSALRLIRIGEHIKNFRPQVLVLSGEPDTRPALVDFCAHITKKMGLMVCGNVIIGQQHEHLRKLRSDAAYAYFRHRHIKSFYSATTAATFQLGAQALMQNVGVGKFRPNLLILGFKTNWQTDNPENVQQYLGIIHDAFDLKFGVGILRVQEGFDAVTSTTIFDTRQDEEQDQSDDESPHGTPVTQSEHAGIGGAKGEDMKDRDLEMGRNGGGMLKDSASKGMLDADEDDEEEGQGDIVDILSPKILSKFNTQMLRSVNKFRNKEKGTIDVWWLFDDGGLTLLLPYILTTKAYWRGCRLRVFAAGTKSGDLGYEQRQLATLLAKFRIDCKDMMVLPEINKKPSEESVKAFNANVAPWKLDTENGETKKQFPWKTTEDELELLKEKTQRHIRLRELLLERSRDASLIVMTLPMPRKATCSAGLYMCWIDTLTRDMPPFLLVRGNQESVLTFYS</sequence>
<dbReference type="GO" id="GO:0006884">
    <property type="term" value="P:cell volume homeostasis"/>
    <property type="evidence" value="ECO:0007669"/>
    <property type="project" value="TreeGrafter"/>
</dbReference>
<evidence type="ECO:0000256" key="3">
    <source>
        <dbReference type="ARBA" id="ARBA00022989"/>
    </source>
</evidence>
<evidence type="ECO:0000313" key="9">
    <source>
        <dbReference type="EMBL" id="CAG5131197.1"/>
    </source>
</evidence>
<dbReference type="GO" id="GO:0055064">
    <property type="term" value="P:chloride ion homeostasis"/>
    <property type="evidence" value="ECO:0007669"/>
    <property type="project" value="TreeGrafter"/>
</dbReference>
<dbReference type="Pfam" id="PF00324">
    <property type="entry name" value="AA_permease"/>
    <property type="match status" value="1"/>
</dbReference>
<keyword evidence="4 6" id="KW-0472">Membrane</keyword>
<dbReference type="PANTHER" id="PTHR11827">
    <property type="entry name" value="SOLUTE CARRIER FAMILY 12, CATION COTRANSPORTERS"/>
    <property type="match status" value="1"/>
</dbReference>
<evidence type="ECO:0000259" key="7">
    <source>
        <dbReference type="Pfam" id="PF00324"/>
    </source>
</evidence>
<evidence type="ECO:0000313" key="10">
    <source>
        <dbReference type="Proteomes" id="UP000678393"/>
    </source>
</evidence>
<comment type="caution">
    <text evidence="9">The sequence shown here is derived from an EMBL/GenBank/DDBJ whole genome shotgun (WGS) entry which is preliminary data.</text>
</comment>
<evidence type="ECO:0000256" key="4">
    <source>
        <dbReference type="ARBA" id="ARBA00023136"/>
    </source>
</evidence>
<dbReference type="GO" id="GO:0055075">
    <property type="term" value="P:potassium ion homeostasis"/>
    <property type="evidence" value="ECO:0007669"/>
    <property type="project" value="TreeGrafter"/>
</dbReference>
<feature type="domain" description="SLC12A transporter C-terminal" evidence="8">
    <location>
        <begin position="98"/>
        <end position="519"/>
    </location>
</feature>
<keyword evidence="2 6" id="KW-0812">Transmembrane</keyword>
<dbReference type="EMBL" id="CAJHNH020004515">
    <property type="protein sequence ID" value="CAG5131197.1"/>
    <property type="molecule type" value="Genomic_DNA"/>
</dbReference>
<name>A0A8S3ZNV6_9EUPU</name>
<feature type="region of interest" description="Disordered" evidence="5">
    <location>
        <begin position="230"/>
        <end position="302"/>
    </location>
</feature>
<dbReference type="GO" id="GO:0008511">
    <property type="term" value="F:sodium:potassium:chloride symporter activity"/>
    <property type="evidence" value="ECO:0007669"/>
    <property type="project" value="TreeGrafter"/>
</dbReference>
<dbReference type="PANTHER" id="PTHR11827:SF103">
    <property type="entry name" value="SODIUM CHLORIDE COTRANSPORTER 69, ISOFORM E"/>
    <property type="match status" value="1"/>
</dbReference>
<feature type="compositionally biased region" description="Basic and acidic residues" evidence="5">
    <location>
        <begin position="263"/>
        <end position="274"/>
    </location>
</feature>
<reference evidence="9" key="1">
    <citation type="submission" date="2021-04" db="EMBL/GenBank/DDBJ databases">
        <authorList>
            <consortium name="Molecular Ecology Group"/>
        </authorList>
    </citation>
    <scope>NUCLEOTIDE SEQUENCE</scope>
</reference>
<proteinExistence type="predicted"/>
<evidence type="ECO:0000256" key="2">
    <source>
        <dbReference type="ARBA" id="ARBA00022692"/>
    </source>
</evidence>
<dbReference type="Pfam" id="PF03522">
    <property type="entry name" value="SLC12"/>
    <property type="match status" value="1"/>
</dbReference>
<evidence type="ECO:0000256" key="1">
    <source>
        <dbReference type="ARBA" id="ARBA00004141"/>
    </source>
</evidence>
<dbReference type="InterPro" id="IPR018491">
    <property type="entry name" value="SLC12_C"/>
</dbReference>
<dbReference type="OrthoDB" id="2020542at2759"/>
<feature type="transmembrane region" description="Helical" evidence="6">
    <location>
        <begin position="12"/>
        <end position="45"/>
    </location>
</feature>
<evidence type="ECO:0000256" key="5">
    <source>
        <dbReference type="SAM" id="MobiDB-lite"/>
    </source>
</evidence>
<dbReference type="GO" id="GO:0016020">
    <property type="term" value="C:membrane"/>
    <property type="evidence" value="ECO:0007669"/>
    <property type="project" value="UniProtKB-SubCell"/>
</dbReference>
<dbReference type="InterPro" id="IPR004841">
    <property type="entry name" value="AA-permease/SLC12A_dom"/>
</dbReference>
<dbReference type="Proteomes" id="UP000678393">
    <property type="component" value="Unassembled WGS sequence"/>
</dbReference>
<feature type="non-terminal residue" evidence="9">
    <location>
        <position position="519"/>
    </location>
</feature>